<dbReference type="KEGG" id="cak:Caul_0557"/>
<gene>
    <name evidence="10" type="ordered locus">Caul_0557</name>
</gene>
<evidence type="ECO:0000256" key="8">
    <source>
        <dbReference type="PIRSR" id="PIRSR609451-50"/>
    </source>
</evidence>
<evidence type="ECO:0000256" key="1">
    <source>
        <dbReference type="ARBA" id="ARBA00004418"/>
    </source>
</evidence>
<evidence type="ECO:0000256" key="9">
    <source>
        <dbReference type="SAM" id="SignalP"/>
    </source>
</evidence>
<keyword evidence="3" id="KW-0813">Transport</keyword>
<name>B0T7F2_CAUSK</name>
<dbReference type="GO" id="GO:0042597">
    <property type="term" value="C:periplasmic space"/>
    <property type="evidence" value="ECO:0007669"/>
    <property type="project" value="UniProtKB-SubCell"/>
</dbReference>
<evidence type="ECO:0000256" key="3">
    <source>
        <dbReference type="ARBA" id="ARBA00022448"/>
    </source>
</evidence>
<dbReference type="OrthoDB" id="7209000at2"/>
<evidence type="ECO:0000256" key="7">
    <source>
        <dbReference type="ARBA" id="ARBA00023002"/>
    </source>
</evidence>
<dbReference type="EMBL" id="CP000927">
    <property type="protein sequence ID" value="ABZ69690.1"/>
    <property type="molecule type" value="Genomic_DNA"/>
</dbReference>
<dbReference type="EC" id="1.4.9.1" evidence="10"/>
<keyword evidence="7 10" id="KW-0560">Oxidoreductase</keyword>
<keyword evidence="8" id="KW-1015">Disulfide bond</keyword>
<dbReference type="eggNOG" id="COG3391">
    <property type="taxonomic scope" value="Bacteria"/>
</dbReference>
<reference evidence="10" key="1">
    <citation type="submission" date="2008-01" db="EMBL/GenBank/DDBJ databases">
        <title>Complete sequence of chromosome of Caulobacter sp. K31.</title>
        <authorList>
            <consortium name="US DOE Joint Genome Institute"/>
            <person name="Copeland A."/>
            <person name="Lucas S."/>
            <person name="Lapidus A."/>
            <person name="Barry K."/>
            <person name="Glavina del Rio T."/>
            <person name="Dalin E."/>
            <person name="Tice H."/>
            <person name="Pitluck S."/>
            <person name="Bruce D."/>
            <person name="Goodwin L."/>
            <person name="Thompson L.S."/>
            <person name="Brettin T."/>
            <person name="Detter J.C."/>
            <person name="Han C."/>
            <person name="Schmutz J."/>
            <person name="Larimer F."/>
            <person name="Land M."/>
            <person name="Hauser L."/>
            <person name="Kyrpides N."/>
            <person name="Kim E."/>
            <person name="Stephens C."/>
            <person name="Richardson P."/>
        </authorList>
    </citation>
    <scope>NUCLEOTIDE SEQUENCE [LARGE SCALE GENOMIC DNA]</scope>
    <source>
        <strain evidence="10">K31</strain>
    </source>
</reference>
<accession>B0T7F2</accession>
<dbReference type="GO" id="GO:0052876">
    <property type="term" value="F:methylamine dehydrogenase (amicyanin) activity"/>
    <property type="evidence" value="ECO:0007669"/>
    <property type="project" value="UniProtKB-EC"/>
</dbReference>
<dbReference type="InterPro" id="IPR015943">
    <property type="entry name" value="WD40/YVTN_repeat-like_dom_sf"/>
</dbReference>
<comment type="subcellular location">
    <subcellularLocation>
        <location evidence="1">Periplasm</location>
    </subcellularLocation>
</comment>
<dbReference type="HOGENOM" id="CLU_059384_0_0_5"/>
<dbReference type="InterPro" id="IPR009451">
    <property type="entry name" value="Metamine_DH_Hvc"/>
</dbReference>
<evidence type="ECO:0000256" key="6">
    <source>
        <dbReference type="ARBA" id="ARBA00022982"/>
    </source>
</evidence>
<feature type="disulfide bond" evidence="8">
    <location>
        <begin position="182"/>
        <end position="197"/>
    </location>
</feature>
<evidence type="ECO:0000256" key="4">
    <source>
        <dbReference type="ARBA" id="ARBA00022729"/>
    </source>
</evidence>
<keyword evidence="5" id="KW-0574">Periplasm</keyword>
<evidence type="ECO:0000256" key="5">
    <source>
        <dbReference type="ARBA" id="ARBA00022764"/>
    </source>
</evidence>
<dbReference type="SUPFAM" id="SSF50969">
    <property type="entry name" value="YVTN repeat-like/Quinoprotein amine dehydrogenase"/>
    <property type="match status" value="1"/>
</dbReference>
<dbReference type="GO" id="GO:0030058">
    <property type="term" value="F:aliphatic amine dehydrogenase activity"/>
    <property type="evidence" value="ECO:0007669"/>
    <property type="project" value="InterPro"/>
</dbReference>
<dbReference type="Gene3D" id="2.130.10.10">
    <property type="entry name" value="YVTN repeat-like/Quinoprotein amine dehydrogenase"/>
    <property type="match status" value="1"/>
</dbReference>
<organism evidence="10">
    <name type="scientific">Caulobacter sp. (strain K31)</name>
    <dbReference type="NCBI Taxonomy" id="366602"/>
    <lineage>
        <taxon>Bacteria</taxon>
        <taxon>Pseudomonadati</taxon>
        <taxon>Pseudomonadota</taxon>
        <taxon>Alphaproteobacteria</taxon>
        <taxon>Caulobacterales</taxon>
        <taxon>Caulobacteraceae</taxon>
        <taxon>Caulobacter</taxon>
    </lineage>
</organism>
<sequence precursor="true">MRLATTALALMLSAPCAAQTASQPLPEEAIPSVVTLPASYPPSWILVHDLHTASMLDGRMVIADTADKSRPLKGMVRAAQFASSLYSPSRREILTAETFYPRLTRGERTDAITIWDTATLRPKGEIILPGGKRQQSVTYSGLFQLTNSDRWALVANFTPTQSITVVDLDARKVLNEIDLPGCSHIYPTGERGFSSFCADGSMISITLDDKGAVASSKTIEGVQDIDKQPMFQMPAMIGKTAWFVTYHGQLKAFDLSGQVAKPLDVNLSVGAAEGGAPEWRPAGWQVIASDAKGRLYVLMNPAGKEGSHKDGGSEVWVIDPASGERLSRISLPNGATSIVLTREPTPHLVAARMDGPIDVLDAATGKLVHSLGSRIASNPTVLTPGS</sequence>
<dbReference type="AlphaFoldDB" id="B0T7F2"/>
<feature type="signal peptide" evidence="9">
    <location>
        <begin position="1"/>
        <end position="18"/>
    </location>
</feature>
<dbReference type="STRING" id="366602.Caul_0557"/>
<protein>
    <submittedName>
        <fullName evidence="10">Amine dehydrogenase</fullName>
        <ecNumber evidence="10">1.4.9.1</ecNumber>
    </submittedName>
</protein>
<dbReference type="InterPro" id="IPR011044">
    <property type="entry name" value="Quino_amine_DH_bsu"/>
</dbReference>
<keyword evidence="4 9" id="KW-0732">Signal</keyword>
<feature type="chain" id="PRO_5002753089" evidence="9">
    <location>
        <begin position="19"/>
        <end position="386"/>
    </location>
</feature>
<comment type="similarity">
    <text evidence="2">Belongs to the aromatic amine dehydrogenase heavy chain family.</text>
</comment>
<proteinExistence type="inferred from homology"/>
<evidence type="ECO:0000313" key="10">
    <source>
        <dbReference type="EMBL" id="ABZ69690.1"/>
    </source>
</evidence>
<keyword evidence="6" id="KW-0249">Electron transport</keyword>
<dbReference type="Pfam" id="PF06433">
    <property type="entry name" value="Me-amine-dh_H"/>
    <property type="match status" value="1"/>
</dbReference>
<evidence type="ECO:0000256" key="2">
    <source>
        <dbReference type="ARBA" id="ARBA00010548"/>
    </source>
</evidence>